<sequence length="193" mass="19926">MNAPIARDDDGLSLIELIFYVVILGLITTGIAVVFFNMWRAQASVSDQTDATERGQLVATQIEKAMRNAVAFEVTDASSTPGLSTGPVLLVATGLTGQNACMAFNFSAGQAQVIQTSGSSIAASSWSTWQTGIVSAGGAPYFKKTANSSASIDYSFAATSKNGPTVQFGGTAYMRTTSGRLPGGGTQTCFAAP</sequence>
<keyword evidence="1" id="KW-0812">Transmembrane</keyword>
<proteinExistence type="predicted"/>
<dbReference type="AlphaFoldDB" id="A0A0F0LM54"/>
<keyword evidence="1" id="KW-1133">Transmembrane helix</keyword>
<dbReference type="RefSeq" id="WP_045271186.1">
    <property type="nucleotide sequence ID" value="NZ_JYIX01000029.1"/>
</dbReference>
<dbReference type="STRING" id="582680.RS86_01084"/>
<dbReference type="EMBL" id="JYIX01000029">
    <property type="protein sequence ID" value="KJL34297.1"/>
    <property type="molecule type" value="Genomic_DNA"/>
</dbReference>
<gene>
    <name evidence="2" type="ORF">RS86_01084</name>
</gene>
<protein>
    <recommendedName>
        <fullName evidence="4">Prepilin-type N-terminal cleavage/methylation domain-containing protein</fullName>
    </recommendedName>
</protein>
<comment type="caution">
    <text evidence="2">The sequence shown here is derived from an EMBL/GenBank/DDBJ whole genome shotgun (WGS) entry which is preliminary data.</text>
</comment>
<evidence type="ECO:0000256" key="1">
    <source>
        <dbReference type="SAM" id="Phobius"/>
    </source>
</evidence>
<reference evidence="2 3" key="1">
    <citation type="submission" date="2015-02" db="EMBL/GenBank/DDBJ databases">
        <title>Draft genome sequences of ten Microbacterium spp. with emphasis on heavy metal contaminated environments.</title>
        <authorList>
            <person name="Corretto E."/>
        </authorList>
    </citation>
    <scope>NUCLEOTIDE SEQUENCE [LARGE SCALE GENOMIC DNA]</scope>
    <source>
        <strain evidence="2 3">ARN176</strain>
    </source>
</reference>
<feature type="transmembrane region" description="Helical" evidence="1">
    <location>
        <begin position="17"/>
        <end position="39"/>
    </location>
</feature>
<organism evidence="2 3">
    <name type="scientific">Microbacterium azadirachtae</name>
    <dbReference type="NCBI Taxonomy" id="582680"/>
    <lineage>
        <taxon>Bacteria</taxon>
        <taxon>Bacillati</taxon>
        <taxon>Actinomycetota</taxon>
        <taxon>Actinomycetes</taxon>
        <taxon>Micrococcales</taxon>
        <taxon>Microbacteriaceae</taxon>
        <taxon>Microbacterium</taxon>
    </lineage>
</organism>
<evidence type="ECO:0000313" key="2">
    <source>
        <dbReference type="EMBL" id="KJL34297.1"/>
    </source>
</evidence>
<dbReference type="PATRIC" id="fig|582680.6.peg.1115"/>
<evidence type="ECO:0008006" key="4">
    <source>
        <dbReference type="Google" id="ProtNLM"/>
    </source>
</evidence>
<keyword evidence="1" id="KW-0472">Membrane</keyword>
<dbReference type="Proteomes" id="UP000033740">
    <property type="component" value="Unassembled WGS sequence"/>
</dbReference>
<name>A0A0F0LM54_9MICO</name>
<accession>A0A0F0LM54</accession>
<keyword evidence="3" id="KW-1185">Reference proteome</keyword>
<evidence type="ECO:0000313" key="3">
    <source>
        <dbReference type="Proteomes" id="UP000033740"/>
    </source>
</evidence>